<dbReference type="AlphaFoldDB" id="A0ABD0LBL2"/>
<evidence type="ECO:0000256" key="5">
    <source>
        <dbReference type="PROSITE-ProRule" id="PRU00042"/>
    </source>
</evidence>
<feature type="domain" description="C2H2-type" evidence="7">
    <location>
        <begin position="251"/>
        <end position="278"/>
    </location>
</feature>
<feature type="region of interest" description="Disordered" evidence="6">
    <location>
        <begin position="1"/>
        <end position="49"/>
    </location>
</feature>
<dbReference type="PANTHER" id="PTHR24408:SF58">
    <property type="entry name" value="TRANSCRIPTION FACTOR (TFIIIA), PUTATIVE (AFU_ORTHOLOGUE AFUA_1G05150)-RELATED"/>
    <property type="match status" value="1"/>
</dbReference>
<dbReference type="PROSITE" id="PS00028">
    <property type="entry name" value="ZINC_FINGER_C2H2_1"/>
    <property type="match status" value="10"/>
</dbReference>
<feature type="domain" description="C2H2-type" evidence="7">
    <location>
        <begin position="341"/>
        <end position="368"/>
    </location>
</feature>
<evidence type="ECO:0000256" key="2">
    <source>
        <dbReference type="ARBA" id="ARBA00022737"/>
    </source>
</evidence>
<dbReference type="InterPro" id="IPR036236">
    <property type="entry name" value="Znf_C2H2_sf"/>
</dbReference>
<dbReference type="InterPro" id="IPR013087">
    <property type="entry name" value="Znf_C2H2_type"/>
</dbReference>
<dbReference type="Gene3D" id="3.30.160.60">
    <property type="entry name" value="Classic Zinc Finger"/>
    <property type="match status" value="10"/>
</dbReference>
<name>A0ABD0LBL2_9CAEN</name>
<feature type="domain" description="C2H2-type" evidence="7">
    <location>
        <begin position="369"/>
        <end position="397"/>
    </location>
</feature>
<gene>
    <name evidence="8" type="ORF">BaRGS_00012013</name>
</gene>
<reference evidence="8 9" key="1">
    <citation type="journal article" date="2023" name="Sci. Data">
        <title>Genome assembly of the Korean intertidal mud-creeper Batillaria attramentaria.</title>
        <authorList>
            <person name="Patra A.K."/>
            <person name="Ho P.T."/>
            <person name="Jun S."/>
            <person name="Lee S.J."/>
            <person name="Kim Y."/>
            <person name="Won Y.J."/>
        </authorList>
    </citation>
    <scope>NUCLEOTIDE SEQUENCE [LARGE SCALE GENOMIC DNA]</scope>
    <source>
        <strain evidence="8">Wonlab-2016</strain>
    </source>
</reference>
<dbReference type="Proteomes" id="UP001519460">
    <property type="component" value="Unassembled WGS sequence"/>
</dbReference>
<sequence length="770" mass="87267">AFTEPSEVRKHLDTHHSESTTAPKPENSEYDHEETERIPNTSGKHGISESLLQYPYDQIVGGANDHDKFSSERVEIGVKTEPLDEAMDDRSFSSCTADVSHSYARGDGHSLGSEGALDFTLARREASGNGCTSPSKSKETIDGLYENACTSGETHHNHDAEQELFQSTGDVETDSESCGGSNLSVIAKREAVSPEMQSEEHDYVAEVLHGKDHAIPSTSVAHTDLHRKDSHPETQPTPNVPAVELPRTPPFVCPFCGRNFARKETLQFHTYTHTKEKPFKCDECDKGFIRRFLLRQHKRMEHPHNEEVAMDHLSQHMMDIHPETQPTPSVPAVELPRTSPFGCQFCGRTFARKETLQLHTYAHTGEKPFACDECDKGFVRHFLLRQHKRMEHPQNEEVAVDHPSQHMTAGHPETQPSPSVLAVEVPRTPPFVCPFCGRNFARKQTLQCHIYTHTRETPFKCDECDKGFIRRFLLRQHKRMDHPQNGEAALDPRPFVCHICSRNFHKKDTWQNHMFTHTHEKPYKCEECDKSFIRPCKLTQHMQQYHPEIQAAIERLDGVRCRPYVCTVCHMSFSGNDTLQSHMSTNHAEETTFQCEAAAKFHIWGGGGLQIFFFEFLPLNQLAGMADVKLEMSDSTADALSQDGHLQARSTSSASLHCCCLCPTGNQAEYTEFRVKAEPFQEDKDSAIVSRENSEEFLPQTQTEGTNQVLASQNMKFVNPDYTCKHPHEKSFQCKDCDKHFFASSSLAKHIIKEHPEHKDSAEAKPHECQ</sequence>
<dbReference type="PROSITE" id="PS50157">
    <property type="entry name" value="ZINC_FINGER_C2H2_2"/>
    <property type="match status" value="10"/>
</dbReference>
<feature type="compositionally biased region" description="Basic and acidic residues" evidence="6">
    <location>
        <begin position="1"/>
        <end position="18"/>
    </location>
</feature>
<organism evidence="8 9">
    <name type="scientific">Batillaria attramentaria</name>
    <dbReference type="NCBI Taxonomy" id="370345"/>
    <lineage>
        <taxon>Eukaryota</taxon>
        <taxon>Metazoa</taxon>
        <taxon>Spiralia</taxon>
        <taxon>Lophotrochozoa</taxon>
        <taxon>Mollusca</taxon>
        <taxon>Gastropoda</taxon>
        <taxon>Caenogastropoda</taxon>
        <taxon>Sorbeoconcha</taxon>
        <taxon>Cerithioidea</taxon>
        <taxon>Batillariidae</taxon>
        <taxon>Batillaria</taxon>
    </lineage>
</organism>
<protein>
    <recommendedName>
        <fullName evidence="7">C2H2-type domain-containing protein</fullName>
    </recommendedName>
</protein>
<keyword evidence="4" id="KW-0862">Zinc</keyword>
<evidence type="ECO:0000313" key="8">
    <source>
        <dbReference type="EMBL" id="KAK7496804.1"/>
    </source>
</evidence>
<proteinExistence type="predicted"/>
<keyword evidence="3 5" id="KW-0863">Zinc-finger</keyword>
<dbReference type="PANTHER" id="PTHR24408">
    <property type="entry name" value="ZINC FINGER PROTEIN"/>
    <property type="match status" value="1"/>
</dbReference>
<keyword evidence="2" id="KW-0677">Repeat</keyword>
<feature type="domain" description="C2H2-type" evidence="7">
    <location>
        <begin position="495"/>
        <end position="522"/>
    </location>
</feature>
<feature type="domain" description="C2H2-type" evidence="7">
    <location>
        <begin position="431"/>
        <end position="458"/>
    </location>
</feature>
<dbReference type="SMART" id="SM00355">
    <property type="entry name" value="ZnF_C2H2"/>
    <property type="match status" value="10"/>
</dbReference>
<evidence type="ECO:0000256" key="1">
    <source>
        <dbReference type="ARBA" id="ARBA00022723"/>
    </source>
</evidence>
<dbReference type="FunFam" id="3.30.160.60:FF:001049">
    <property type="entry name" value="zinc finger protein 319"/>
    <property type="match status" value="1"/>
</dbReference>
<feature type="domain" description="C2H2-type" evidence="7">
    <location>
        <begin position="732"/>
        <end position="760"/>
    </location>
</feature>
<feature type="domain" description="C2H2-type" evidence="7">
    <location>
        <begin position="523"/>
        <end position="551"/>
    </location>
</feature>
<evidence type="ECO:0000256" key="4">
    <source>
        <dbReference type="ARBA" id="ARBA00022833"/>
    </source>
</evidence>
<keyword evidence="1" id="KW-0479">Metal-binding</keyword>
<feature type="non-terminal residue" evidence="8">
    <location>
        <position position="1"/>
    </location>
</feature>
<dbReference type="EMBL" id="JACVVK020000064">
    <property type="protein sequence ID" value="KAK7496804.1"/>
    <property type="molecule type" value="Genomic_DNA"/>
</dbReference>
<feature type="domain" description="C2H2-type" evidence="7">
    <location>
        <begin position="564"/>
        <end position="592"/>
    </location>
</feature>
<dbReference type="SUPFAM" id="SSF57667">
    <property type="entry name" value="beta-beta-alpha zinc fingers"/>
    <property type="match status" value="6"/>
</dbReference>
<evidence type="ECO:0000259" key="7">
    <source>
        <dbReference type="PROSITE" id="PS50157"/>
    </source>
</evidence>
<dbReference type="GO" id="GO:0008270">
    <property type="term" value="F:zinc ion binding"/>
    <property type="evidence" value="ECO:0007669"/>
    <property type="project" value="UniProtKB-KW"/>
</dbReference>
<dbReference type="FunFam" id="3.30.160.60:FF:000624">
    <property type="entry name" value="zinc finger protein 697"/>
    <property type="match status" value="3"/>
</dbReference>
<feature type="domain" description="C2H2-type" evidence="7">
    <location>
        <begin position="279"/>
        <end position="307"/>
    </location>
</feature>
<evidence type="ECO:0000256" key="3">
    <source>
        <dbReference type="ARBA" id="ARBA00022771"/>
    </source>
</evidence>
<feature type="non-terminal residue" evidence="8">
    <location>
        <position position="770"/>
    </location>
</feature>
<accession>A0ABD0LBL2</accession>
<comment type="caution">
    <text evidence="8">The sequence shown here is derived from an EMBL/GenBank/DDBJ whole genome shotgun (WGS) entry which is preliminary data.</text>
</comment>
<dbReference type="Pfam" id="PF00096">
    <property type="entry name" value="zf-C2H2"/>
    <property type="match status" value="6"/>
</dbReference>
<feature type="domain" description="C2H2-type" evidence="7">
    <location>
        <begin position="459"/>
        <end position="487"/>
    </location>
</feature>
<keyword evidence="9" id="KW-1185">Reference proteome</keyword>
<feature type="compositionally biased region" description="Basic and acidic residues" evidence="6">
    <location>
        <begin position="26"/>
        <end position="37"/>
    </location>
</feature>
<evidence type="ECO:0000313" key="9">
    <source>
        <dbReference type="Proteomes" id="UP001519460"/>
    </source>
</evidence>
<evidence type="ECO:0000256" key="6">
    <source>
        <dbReference type="SAM" id="MobiDB-lite"/>
    </source>
</evidence>